<keyword evidence="2" id="KW-1185">Reference proteome</keyword>
<sequence>MMVKLAFPLLPAEYPDVDMLRCKDWNHFATECVVPRRPKRNLPPLPEDKECSNTELRKCSNTVHRRRKYRWLPSLPEHDEC</sequence>
<evidence type="ECO:0000313" key="1">
    <source>
        <dbReference type="EMBL" id="KAI8440806.1"/>
    </source>
</evidence>
<comment type="caution">
    <text evidence="1">The sequence shown here is derived from an EMBL/GenBank/DDBJ whole genome shotgun (WGS) entry which is preliminary data.</text>
</comment>
<proteinExistence type="predicted"/>
<dbReference type="Proteomes" id="UP001064048">
    <property type="component" value="Chromosome 15"/>
</dbReference>
<organism evidence="1 2">
    <name type="scientific">Choristoneura fumiferana</name>
    <name type="common">Spruce budworm moth</name>
    <name type="synonym">Archips fumiferana</name>
    <dbReference type="NCBI Taxonomy" id="7141"/>
    <lineage>
        <taxon>Eukaryota</taxon>
        <taxon>Metazoa</taxon>
        <taxon>Ecdysozoa</taxon>
        <taxon>Arthropoda</taxon>
        <taxon>Hexapoda</taxon>
        <taxon>Insecta</taxon>
        <taxon>Pterygota</taxon>
        <taxon>Neoptera</taxon>
        <taxon>Endopterygota</taxon>
        <taxon>Lepidoptera</taxon>
        <taxon>Glossata</taxon>
        <taxon>Ditrysia</taxon>
        <taxon>Tortricoidea</taxon>
        <taxon>Tortricidae</taxon>
        <taxon>Tortricinae</taxon>
        <taxon>Choristoneura</taxon>
    </lineage>
</organism>
<protein>
    <submittedName>
        <fullName evidence="1">Uncharacterized protein</fullName>
    </submittedName>
</protein>
<gene>
    <name evidence="1" type="ORF">MSG28_009129</name>
</gene>
<name>A0ACC0KXK3_CHOFU</name>
<evidence type="ECO:0000313" key="2">
    <source>
        <dbReference type="Proteomes" id="UP001064048"/>
    </source>
</evidence>
<reference evidence="1 2" key="1">
    <citation type="journal article" date="2022" name="Genome Biol. Evol.">
        <title>The Spruce Budworm Genome: Reconstructing the Evolutionary History of Antifreeze Proteins.</title>
        <authorList>
            <person name="Beliveau C."/>
            <person name="Gagne P."/>
            <person name="Picq S."/>
            <person name="Vernygora O."/>
            <person name="Keeling C.I."/>
            <person name="Pinkney K."/>
            <person name="Doucet D."/>
            <person name="Wen F."/>
            <person name="Johnston J.S."/>
            <person name="Maaroufi H."/>
            <person name="Boyle B."/>
            <person name="Laroche J."/>
            <person name="Dewar K."/>
            <person name="Juretic N."/>
            <person name="Blackburn G."/>
            <person name="Nisole A."/>
            <person name="Brunet B."/>
            <person name="Brandao M."/>
            <person name="Lumley L."/>
            <person name="Duan J."/>
            <person name="Quan G."/>
            <person name="Lucarotti C.J."/>
            <person name="Roe A.D."/>
            <person name="Sperling F.A.H."/>
            <person name="Levesque R.C."/>
            <person name="Cusson M."/>
        </authorList>
    </citation>
    <scope>NUCLEOTIDE SEQUENCE [LARGE SCALE GENOMIC DNA]</scope>
    <source>
        <strain evidence="1">Glfc:IPQL:Cfum</strain>
    </source>
</reference>
<accession>A0ACC0KXK3</accession>
<dbReference type="EMBL" id="CM046115">
    <property type="protein sequence ID" value="KAI8440806.1"/>
    <property type="molecule type" value="Genomic_DNA"/>
</dbReference>